<keyword evidence="2" id="KW-0732">Signal</keyword>
<dbReference type="OrthoDB" id="10289791at2759"/>
<sequence length="161" mass="17609">MFESTLFSLLVLVLELTQHILTIPNPSFGYHVMDDSLSLSGQAFNSQKQLPVNLGSRLETPLKSTSVEMAHMGDAVQTEDDNVDQSLIGKELEPFSLSRSMVTTSTHSWFAIDPEPPGIEVQDSPSPIGEPSAESVEDALRYAGFTLTEGQLKIKERPVSC</sequence>
<name>A0A0L0V5C2_9BASI</name>
<reference evidence="4" key="1">
    <citation type="submission" date="2014-03" db="EMBL/GenBank/DDBJ databases">
        <title>The Genome Sequence of Puccinia striiformis f. sp. tritici PST-78.</title>
        <authorList>
            <consortium name="The Broad Institute Genome Sequencing Platform"/>
            <person name="Cuomo C."/>
            <person name="Hulbert S."/>
            <person name="Chen X."/>
            <person name="Walker B."/>
            <person name="Young S.K."/>
            <person name="Zeng Q."/>
            <person name="Gargeya S."/>
            <person name="Fitzgerald M."/>
            <person name="Haas B."/>
            <person name="Abouelleil A."/>
            <person name="Alvarado L."/>
            <person name="Arachchi H.M."/>
            <person name="Berlin A.M."/>
            <person name="Chapman S.B."/>
            <person name="Goldberg J."/>
            <person name="Griggs A."/>
            <person name="Gujja S."/>
            <person name="Hansen M."/>
            <person name="Howarth C."/>
            <person name="Imamovic A."/>
            <person name="Larimer J."/>
            <person name="McCowan C."/>
            <person name="Montmayeur A."/>
            <person name="Murphy C."/>
            <person name="Neiman D."/>
            <person name="Pearson M."/>
            <person name="Priest M."/>
            <person name="Roberts A."/>
            <person name="Saif S."/>
            <person name="Shea T."/>
            <person name="Sisk P."/>
            <person name="Sykes S."/>
            <person name="Wortman J."/>
            <person name="Nusbaum C."/>
            <person name="Birren B."/>
        </authorList>
    </citation>
    <scope>NUCLEOTIDE SEQUENCE [LARGE SCALE GENOMIC DNA]</scope>
    <source>
        <strain evidence="4">race PST-78</strain>
    </source>
</reference>
<organism evidence="3 4">
    <name type="scientific">Puccinia striiformis f. sp. tritici PST-78</name>
    <dbReference type="NCBI Taxonomy" id="1165861"/>
    <lineage>
        <taxon>Eukaryota</taxon>
        <taxon>Fungi</taxon>
        <taxon>Dikarya</taxon>
        <taxon>Basidiomycota</taxon>
        <taxon>Pucciniomycotina</taxon>
        <taxon>Pucciniomycetes</taxon>
        <taxon>Pucciniales</taxon>
        <taxon>Pucciniaceae</taxon>
        <taxon>Puccinia</taxon>
    </lineage>
</organism>
<feature type="chain" id="PRO_5005549856" evidence="2">
    <location>
        <begin position="23"/>
        <end position="161"/>
    </location>
</feature>
<proteinExistence type="predicted"/>
<evidence type="ECO:0000313" key="4">
    <source>
        <dbReference type="Proteomes" id="UP000054564"/>
    </source>
</evidence>
<evidence type="ECO:0000256" key="2">
    <source>
        <dbReference type="SAM" id="SignalP"/>
    </source>
</evidence>
<dbReference type="Proteomes" id="UP000054564">
    <property type="component" value="Unassembled WGS sequence"/>
</dbReference>
<keyword evidence="4" id="KW-1185">Reference proteome</keyword>
<accession>A0A0L0V5C2</accession>
<dbReference type="EMBL" id="AJIL01000121">
    <property type="protein sequence ID" value="KNE94219.1"/>
    <property type="molecule type" value="Genomic_DNA"/>
</dbReference>
<dbReference type="AlphaFoldDB" id="A0A0L0V5C2"/>
<comment type="caution">
    <text evidence="3">The sequence shown here is derived from an EMBL/GenBank/DDBJ whole genome shotgun (WGS) entry which is preliminary data.</text>
</comment>
<feature type="region of interest" description="Disordered" evidence="1">
    <location>
        <begin position="113"/>
        <end position="134"/>
    </location>
</feature>
<gene>
    <name evidence="3" type="ORF">PSTG_12447</name>
</gene>
<protein>
    <submittedName>
        <fullName evidence="3">Uncharacterized protein</fullName>
    </submittedName>
</protein>
<evidence type="ECO:0000256" key="1">
    <source>
        <dbReference type="SAM" id="MobiDB-lite"/>
    </source>
</evidence>
<evidence type="ECO:0000313" key="3">
    <source>
        <dbReference type="EMBL" id="KNE94219.1"/>
    </source>
</evidence>
<feature type="signal peptide" evidence="2">
    <location>
        <begin position="1"/>
        <end position="22"/>
    </location>
</feature>